<dbReference type="PANTHER" id="PTHR40765">
    <property type="entry name" value="ESX-2 SECRETION SYSTEM ATPASE ECCB2"/>
    <property type="match status" value="1"/>
</dbReference>
<accession>A0A1H1GKS7</accession>
<keyword evidence="4" id="KW-1185">Reference proteome</keyword>
<feature type="compositionally biased region" description="Polar residues" evidence="1">
    <location>
        <begin position="522"/>
        <end position="531"/>
    </location>
</feature>
<proteinExistence type="predicted"/>
<dbReference type="PANTHER" id="PTHR40765:SF2">
    <property type="entry name" value="ESX-2 SECRETION SYSTEM ATPASE ECCB2"/>
    <property type="match status" value="1"/>
</dbReference>
<dbReference type="Proteomes" id="UP000199301">
    <property type="component" value="Unassembled WGS sequence"/>
</dbReference>
<evidence type="ECO:0000256" key="2">
    <source>
        <dbReference type="SAM" id="Phobius"/>
    </source>
</evidence>
<dbReference type="NCBIfam" id="TIGR03919">
    <property type="entry name" value="T7SS_EccB"/>
    <property type="match status" value="1"/>
</dbReference>
<name>A0A1H1GKS7_9ACTN</name>
<sequence>MASTPTTKSQVQAYKFVIRRMESALARKDAVMLHDPLGSHKRATIAGAILACIGMIGFLVWGLFSGQGTVPKPGSVVIAKGSGSVYVVTSDDRTDKRLIPMLNMASAKLLVMANGGGQGQAIEPTKVKEAALAELPRGPKTGIPNAPNLLPSPDETVSPAWAICDVAELNKALSPSKMQAAATVETTVVGGVADRGEELGVDQALYVEDNSSQQRYLVYRDDSRNGSATRVVRANVTDADPAVLEMFGLSGAEPRAISTNMLNAIPEVDSLEVPDLPEGSPDYRSGTYQLGDVVSRSVPGQEENEHEYFVLLDSGKQRITRGAAAVLHASRYSSEEIPNATGMLTEVDDADASDELAVQHFPKGVPEPVSFSEADSSCLSWSDRSGEQQVTVTVGSGSPAPKAPVKLAQYDGQGPRVDYFYMPPGKAAVVRGTTGPDTAEGGPIYLVSDRGVTYGIKDLATAKGLGVVNGAGDIKSAPASVLGALPSGDFLDPAQASLVYDSIPMDSEAGVNRPPEEDSESAAGNSVSAGN</sequence>
<gene>
    <name evidence="3" type="ORF">SAMN04489718_3712</name>
</gene>
<dbReference type="Pfam" id="PF05108">
    <property type="entry name" value="T7SS_ESX1_EccB"/>
    <property type="match status" value="1"/>
</dbReference>
<dbReference type="Gene3D" id="3.30.2390.20">
    <property type="entry name" value="Type VII secretion system EccB, repeat 1 domain"/>
    <property type="match status" value="1"/>
</dbReference>
<dbReference type="RefSeq" id="WP_092526031.1">
    <property type="nucleotide sequence ID" value="NZ_FNKO01000002.1"/>
</dbReference>
<evidence type="ECO:0000313" key="4">
    <source>
        <dbReference type="Proteomes" id="UP000199301"/>
    </source>
</evidence>
<reference evidence="4" key="1">
    <citation type="submission" date="2016-10" db="EMBL/GenBank/DDBJ databases">
        <authorList>
            <person name="Varghese N."/>
            <person name="Submissions S."/>
        </authorList>
    </citation>
    <scope>NUCLEOTIDE SEQUENCE [LARGE SCALE GENOMIC DNA]</scope>
    <source>
        <strain evidence="4">DSM 45459</strain>
    </source>
</reference>
<dbReference type="InterPro" id="IPR007795">
    <property type="entry name" value="T7SS_EccB"/>
</dbReference>
<dbReference type="AlphaFoldDB" id="A0A1H1GKS7"/>
<keyword evidence="2" id="KW-0472">Membrane</keyword>
<keyword evidence="2" id="KW-0812">Transmembrane</keyword>
<keyword evidence="2" id="KW-1133">Transmembrane helix</keyword>
<evidence type="ECO:0000256" key="1">
    <source>
        <dbReference type="SAM" id="MobiDB-lite"/>
    </source>
</evidence>
<dbReference type="EMBL" id="FNKO01000002">
    <property type="protein sequence ID" value="SDR13780.1"/>
    <property type="molecule type" value="Genomic_DNA"/>
</dbReference>
<dbReference type="OrthoDB" id="3847604at2"/>
<organism evidence="3 4">
    <name type="scientific">Actinopolyspora saharensis</name>
    <dbReference type="NCBI Taxonomy" id="995062"/>
    <lineage>
        <taxon>Bacteria</taxon>
        <taxon>Bacillati</taxon>
        <taxon>Actinomycetota</taxon>
        <taxon>Actinomycetes</taxon>
        <taxon>Actinopolysporales</taxon>
        <taxon>Actinopolysporaceae</taxon>
        <taxon>Actinopolyspora</taxon>
    </lineage>
</organism>
<evidence type="ECO:0000313" key="3">
    <source>
        <dbReference type="EMBL" id="SDR13780.1"/>
    </source>
</evidence>
<protein>
    <submittedName>
        <fullName evidence="3">Type VII secretion protein EccB</fullName>
    </submittedName>
</protein>
<dbReference type="STRING" id="995062.SAMN04489718_3712"/>
<dbReference type="InterPro" id="IPR044857">
    <property type="entry name" value="T7SS_EccB_R1"/>
</dbReference>
<feature type="region of interest" description="Disordered" evidence="1">
    <location>
        <begin position="505"/>
        <end position="531"/>
    </location>
</feature>
<feature type="transmembrane region" description="Helical" evidence="2">
    <location>
        <begin position="43"/>
        <end position="64"/>
    </location>
</feature>
<dbReference type="GO" id="GO:0005576">
    <property type="term" value="C:extracellular region"/>
    <property type="evidence" value="ECO:0007669"/>
    <property type="project" value="TreeGrafter"/>
</dbReference>